<evidence type="ECO:0008006" key="3">
    <source>
        <dbReference type="Google" id="ProtNLM"/>
    </source>
</evidence>
<dbReference type="AlphaFoldDB" id="A0A0F9L4J1"/>
<dbReference type="Gene3D" id="3.10.129.10">
    <property type="entry name" value="Hotdog Thioesterase"/>
    <property type="match status" value="1"/>
</dbReference>
<feature type="non-terminal residue" evidence="2">
    <location>
        <position position="1"/>
    </location>
</feature>
<gene>
    <name evidence="2" type="ORF">LCGC14_1558900</name>
</gene>
<comment type="caution">
    <text evidence="2">The sequence shown here is derived from an EMBL/GenBank/DDBJ whole genome shotgun (WGS) entry which is preliminary data.</text>
</comment>
<dbReference type="Pfam" id="PF07977">
    <property type="entry name" value="FabA"/>
    <property type="match status" value="1"/>
</dbReference>
<dbReference type="SUPFAM" id="SSF54637">
    <property type="entry name" value="Thioesterase/thiol ester dehydrase-isomerase"/>
    <property type="match status" value="1"/>
</dbReference>
<name>A0A0F9L4J1_9ZZZZ</name>
<dbReference type="EMBL" id="LAZR01012017">
    <property type="protein sequence ID" value="KKM47177.1"/>
    <property type="molecule type" value="Genomic_DNA"/>
</dbReference>
<dbReference type="InterPro" id="IPR013114">
    <property type="entry name" value="FabA_FabZ"/>
</dbReference>
<dbReference type="PANTHER" id="PTHR30272:SF1">
    <property type="entry name" value="3-HYDROXYACYL-[ACYL-CARRIER-PROTEIN] DEHYDRATASE"/>
    <property type="match status" value="1"/>
</dbReference>
<dbReference type="InterPro" id="IPR029069">
    <property type="entry name" value="HotDog_dom_sf"/>
</dbReference>
<keyword evidence="1" id="KW-0456">Lyase</keyword>
<proteinExistence type="predicted"/>
<evidence type="ECO:0000313" key="2">
    <source>
        <dbReference type="EMBL" id="KKM47177.1"/>
    </source>
</evidence>
<reference evidence="2" key="1">
    <citation type="journal article" date="2015" name="Nature">
        <title>Complex archaea that bridge the gap between prokaryotes and eukaryotes.</title>
        <authorList>
            <person name="Spang A."/>
            <person name="Saw J.H."/>
            <person name="Jorgensen S.L."/>
            <person name="Zaremba-Niedzwiedzka K."/>
            <person name="Martijn J."/>
            <person name="Lind A.E."/>
            <person name="van Eijk R."/>
            <person name="Schleper C."/>
            <person name="Guy L."/>
            <person name="Ettema T.J."/>
        </authorList>
    </citation>
    <scope>NUCLEOTIDE SEQUENCE</scope>
</reference>
<protein>
    <recommendedName>
        <fullName evidence="3">Beta-hydroxyacyl-ACP dehydratase</fullName>
    </recommendedName>
</protein>
<dbReference type="PANTHER" id="PTHR30272">
    <property type="entry name" value="3-HYDROXYACYL-[ACYL-CARRIER-PROTEIN] DEHYDRATASE"/>
    <property type="match status" value="1"/>
</dbReference>
<sequence>EQIQQINPHRFEFQQLDGIFFADRERVVIAGFRDLKDDEFWVRGHIPGRPVFPGVLMIETAAQLVSYYVVSERNDGKFLGFGGVDAVKFRGQVVPGDRLIMLGEMVEQRNGRKYVGLTQGFVDGRMVYEGLITGMFI</sequence>
<organism evidence="2">
    <name type="scientific">marine sediment metagenome</name>
    <dbReference type="NCBI Taxonomy" id="412755"/>
    <lineage>
        <taxon>unclassified sequences</taxon>
        <taxon>metagenomes</taxon>
        <taxon>ecological metagenomes</taxon>
    </lineage>
</organism>
<dbReference type="GO" id="GO:0016829">
    <property type="term" value="F:lyase activity"/>
    <property type="evidence" value="ECO:0007669"/>
    <property type="project" value="UniProtKB-KW"/>
</dbReference>
<evidence type="ECO:0000256" key="1">
    <source>
        <dbReference type="ARBA" id="ARBA00023239"/>
    </source>
</evidence>
<accession>A0A0F9L4J1</accession>